<dbReference type="GO" id="GO:0016491">
    <property type="term" value="F:oxidoreductase activity"/>
    <property type="evidence" value="ECO:0007669"/>
    <property type="project" value="UniProtKB-KW"/>
</dbReference>
<dbReference type="Proteomes" id="UP000003419">
    <property type="component" value="Unassembled WGS sequence"/>
</dbReference>
<dbReference type="PIRSF" id="PIRSF000126">
    <property type="entry name" value="11-beta-HSD1"/>
    <property type="match status" value="1"/>
</dbReference>
<dbReference type="InterPro" id="IPR002347">
    <property type="entry name" value="SDR_fam"/>
</dbReference>
<proteinExistence type="inferred from homology"/>
<dbReference type="PRINTS" id="PR00081">
    <property type="entry name" value="GDHRDH"/>
</dbReference>
<accession>A0A8D9S044</accession>
<evidence type="ECO:0000313" key="5">
    <source>
        <dbReference type="Proteomes" id="UP000003419"/>
    </source>
</evidence>
<dbReference type="AlphaFoldDB" id="A0A8D9S044"/>
<dbReference type="InterPro" id="IPR036291">
    <property type="entry name" value="NAD(P)-bd_dom_sf"/>
</dbReference>
<keyword evidence="2" id="KW-0560">Oxidoreductase</keyword>
<comment type="similarity">
    <text evidence="1 3">Belongs to the short-chain dehydrogenases/reductases (SDR) family.</text>
</comment>
<dbReference type="Pfam" id="PF00106">
    <property type="entry name" value="adh_short"/>
    <property type="match status" value="1"/>
</dbReference>
<dbReference type="EMBL" id="ACHG01000163">
    <property type="protein sequence ID" value="EEI65102.1"/>
    <property type="molecule type" value="Genomic_DNA"/>
</dbReference>
<dbReference type="Gene3D" id="3.40.50.720">
    <property type="entry name" value="NAD(P)-binding Rossmann-like Domain"/>
    <property type="match status" value="1"/>
</dbReference>
<organism evidence="4 5">
    <name type="scientific">Limosilactobacillus reuteri CF48-3A</name>
    <dbReference type="NCBI Taxonomy" id="525341"/>
    <lineage>
        <taxon>Bacteria</taxon>
        <taxon>Bacillati</taxon>
        <taxon>Bacillota</taxon>
        <taxon>Bacilli</taxon>
        <taxon>Lactobacillales</taxon>
        <taxon>Lactobacillaceae</taxon>
        <taxon>Limosilactobacillus</taxon>
    </lineage>
</organism>
<name>A0A8D9S044_LIMRT</name>
<dbReference type="SUPFAM" id="SSF51735">
    <property type="entry name" value="NAD(P)-binding Rossmann-fold domains"/>
    <property type="match status" value="1"/>
</dbReference>
<reference evidence="4 5" key="1">
    <citation type="submission" date="2009-01" db="EMBL/GenBank/DDBJ databases">
        <authorList>
            <person name="Qin X."/>
            <person name="Bachman B."/>
            <person name="Battles P."/>
            <person name="Bell A."/>
            <person name="Bess C."/>
            <person name="Bickham C."/>
            <person name="Chaboub L."/>
            <person name="Chen D."/>
            <person name="Coyle M."/>
            <person name="Deiros D.R."/>
            <person name="Dinh H."/>
            <person name="Forbes L."/>
            <person name="Fowler G."/>
            <person name="Francisco L."/>
            <person name="Fu Q."/>
            <person name="Gubbala S."/>
            <person name="Hale W."/>
            <person name="Han Y."/>
            <person name="Hemphill L."/>
            <person name="Highlander S.K."/>
            <person name="Hirani K."/>
            <person name="Hogues M."/>
            <person name="Jackson L."/>
            <person name="Jakkamsetti A."/>
            <person name="Javaid M."/>
            <person name="Jiang H."/>
            <person name="Korchina V."/>
            <person name="Kovar C."/>
            <person name="Lara F."/>
            <person name="Lee S."/>
            <person name="Mata R."/>
            <person name="Mathew T."/>
            <person name="Moen C."/>
            <person name="Morales K."/>
            <person name="Munidasa M."/>
            <person name="Nazareth L."/>
            <person name="Ngo R."/>
            <person name="Nguyen L."/>
            <person name="Okwuonu G."/>
            <person name="Ongeri F."/>
            <person name="Patil S."/>
            <person name="Petrosino J."/>
            <person name="Pham C."/>
            <person name="Pham P."/>
            <person name="Pu L.-L."/>
            <person name="Puazo M."/>
            <person name="Raj R."/>
            <person name="Reid J."/>
            <person name="Rouhana J."/>
            <person name="Saada N."/>
            <person name="Shang Y."/>
            <person name="Simmons D."/>
            <person name="Thornton R."/>
            <person name="Warren J."/>
            <person name="Weissenberger G."/>
            <person name="Zhang J."/>
            <person name="Zhang L."/>
            <person name="Zhou C."/>
            <person name="Zhu D."/>
            <person name="Muzny D."/>
            <person name="Worley K."/>
            <person name="Gibbs R."/>
        </authorList>
    </citation>
    <scope>NUCLEOTIDE SEQUENCE [LARGE SCALE GENOMIC DNA]</scope>
    <source>
        <strain evidence="4 5">CF48-3A</strain>
    </source>
</reference>
<evidence type="ECO:0000256" key="2">
    <source>
        <dbReference type="ARBA" id="ARBA00023002"/>
    </source>
</evidence>
<dbReference type="PRINTS" id="PR00080">
    <property type="entry name" value="SDRFAMILY"/>
</dbReference>
<dbReference type="PANTHER" id="PTHR44196:SF1">
    <property type="entry name" value="DEHYDROGENASE_REDUCTASE SDR FAMILY MEMBER 7B"/>
    <property type="match status" value="1"/>
</dbReference>
<dbReference type="PANTHER" id="PTHR44196">
    <property type="entry name" value="DEHYDROGENASE/REDUCTASE SDR FAMILY MEMBER 7B"/>
    <property type="match status" value="1"/>
</dbReference>
<comment type="caution">
    <text evidence="4">The sequence shown here is derived from an EMBL/GenBank/DDBJ whole genome shotgun (WGS) entry which is preliminary data.</text>
</comment>
<dbReference type="GO" id="GO:0016020">
    <property type="term" value="C:membrane"/>
    <property type="evidence" value="ECO:0007669"/>
    <property type="project" value="TreeGrafter"/>
</dbReference>
<protein>
    <submittedName>
        <fullName evidence="4">Oxidoreductase, short chain dehydrogenase/reductase family protein</fullName>
    </submittedName>
</protein>
<evidence type="ECO:0000256" key="3">
    <source>
        <dbReference type="RuleBase" id="RU000363"/>
    </source>
</evidence>
<evidence type="ECO:0000313" key="4">
    <source>
        <dbReference type="EMBL" id="EEI65102.1"/>
    </source>
</evidence>
<sequence>MIFRSKNEKRWQKMLRRVKTLRFLRNEVVLITGGSSGIGKELAFEAARRGAIVVVVSRNLEKLQEVAKKCLILSGRPAFAYQLDVTDPDQIDDVLSKVQHEVGGIDVLINSAGLGDFIPVVKESYSSMEKMVHTNLLALMYISRCVAKQMMDQGYGAIINMGSLAGKLPTPNSAVYSATKAGVIQFDNVLRMEVADYGVQVLTVNPGPIDTPFFDKADNDYTYRAHLPKWIFISPEDLAGRIWNNVGYKTREINVPGYVAYLGWAYQVIPGLGDWAIKKFFDFQQDKKNL</sequence>
<evidence type="ECO:0000256" key="1">
    <source>
        <dbReference type="ARBA" id="ARBA00006484"/>
    </source>
</evidence>
<gene>
    <name evidence="4" type="ORF">HMPREF0534_1574</name>
</gene>